<proteinExistence type="predicted"/>
<dbReference type="EMBL" id="BJWL01000211">
    <property type="protein sequence ID" value="GFS34424.1"/>
    <property type="molecule type" value="Genomic_DNA"/>
</dbReference>
<evidence type="ECO:0000313" key="1">
    <source>
        <dbReference type="EMBL" id="GFS34424.1"/>
    </source>
</evidence>
<dbReference type="AlphaFoldDB" id="A0A7J0DHS1"/>
<protein>
    <submittedName>
        <fullName evidence="1">Uncharacterized protein</fullName>
    </submittedName>
</protein>
<comment type="caution">
    <text evidence="1">The sequence shown here is derived from an EMBL/GenBank/DDBJ whole genome shotgun (WGS) entry which is preliminary data.</text>
</comment>
<evidence type="ECO:0000313" key="2">
    <source>
        <dbReference type="Proteomes" id="UP000585474"/>
    </source>
</evidence>
<accession>A0A7J0DHS1</accession>
<dbReference type="OrthoDB" id="684536at2759"/>
<keyword evidence="2" id="KW-1185">Reference proteome</keyword>
<gene>
    <name evidence="1" type="ORF">Acr_00g0033950</name>
</gene>
<sequence>MTIPVVPRKVWNGELTALDNGDGDDDDDEMLPPHDIVARGSARSKEKCIERWVVCNSRKIDDIYEFKRYFKEAPSQERWKKS</sequence>
<reference evidence="2" key="1">
    <citation type="submission" date="2019-07" db="EMBL/GenBank/DDBJ databases">
        <title>De Novo Assembly of kiwifruit Actinidia rufa.</title>
        <authorList>
            <person name="Sugita-Konishi S."/>
            <person name="Sato K."/>
            <person name="Mori E."/>
            <person name="Abe Y."/>
            <person name="Kisaki G."/>
            <person name="Hamano K."/>
            <person name="Suezawa K."/>
            <person name="Otani M."/>
            <person name="Fukuda T."/>
            <person name="Manabe T."/>
            <person name="Gomi K."/>
            <person name="Tabuchi M."/>
            <person name="Akimitsu K."/>
            <person name="Kataoka I."/>
        </authorList>
    </citation>
    <scope>NUCLEOTIDE SEQUENCE [LARGE SCALE GENOMIC DNA]</scope>
    <source>
        <strain evidence="2">cv. Fuchu</strain>
    </source>
</reference>
<organism evidence="1 2">
    <name type="scientific">Actinidia rufa</name>
    <dbReference type="NCBI Taxonomy" id="165716"/>
    <lineage>
        <taxon>Eukaryota</taxon>
        <taxon>Viridiplantae</taxon>
        <taxon>Streptophyta</taxon>
        <taxon>Embryophyta</taxon>
        <taxon>Tracheophyta</taxon>
        <taxon>Spermatophyta</taxon>
        <taxon>Magnoliopsida</taxon>
        <taxon>eudicotyledons</taxon>
        <taxon>Gunneridae</taxon>
        <taxon>Pentapetalae</taxon>
        <taxon>asterids</taxon>
        <taxon>Ericales</taxon>
        <taxon>Actinidiaceae</taxon>
        <taxon>Actinidia</taxon>
    </lineage>
</organism>
<dbReference type="Proteomes" id="UP000585474">
    <property type="component" value="Unassembled WGS sequence"/>
</dbReference>
<name>A0A7J0DHS1_9ERIC</name>